<reference evidence="1" key="1">
    <citation type="submission" date="2023-09" db="EMBL/GenBank/DDBJ databases">
        <title>Vallitalea sediminicola and Vallitalea maricola sp. nov., anaerobic bacteria isolated from marine sediment.</title>
        <authorList>
            <person name="Hirano S."/>
            <person name="Maeda A."/>
            <person name="Terahara T."/>
            <person name="Mori K."/>
            <person name="Hamada M."/>
            <person name="Matsumoto R."/>
            <person name="Kobayashi T."/>
        </authorList>
    </citation>
    <scope>NUCLEOTIDE SEQUENCE</scope>
    <source>
        <strain evidence="1">AN17-2</strain>
    </source>
</reference>
<dbReference type="Proteomes" id="UP001374599">
    <property type="component" value="Unassembled WGS sequence"/>
</dbReference>
<accession>A0ACB5UI21</accession>
<dbReference type="EMBL" id="BTPU01000020">
    <property type="protein sequence ID" value="GMQ62106.1"/>
    <property type="molecule type" value="Genomic_DNA"/>
</dbReference>
<gene>
    <name evidence="1" type="ORF">AN2V17_13370</name>
</gene>
<sequence>MYMLLYNLRLKFQFRVINQIDVLKFKLHWIRIIISMIQEEKKYEDNKFENKSYKKSTRLQSR</sequence>
<evidence type="ECO:0000313" key="2">
    <source>
        <dbReference type="Proteomes" id="UP001374599"/>
    </source>
</evidence>
<organism evidence="1 2">
    <name type="scientific">Vallitalea maricola</name>
    <dbReference type="NCBI Taxonomy" id="3074433"/>
    <lineage>
        <taxon>Bacteria</taxon>
        <taxon>Bacillati</taxon>
        <taxon>Bacillota</taxon>
        <taxon>Clostridia</taxon>
        <taxon>Lachnospirales</taxon>
        <taxon>Vallitaleaceae</taxon>
        <taxon>Vallitalea</taxon>
    </lineage>
</organism>
<comment type="caution">
    <text evidence="1">The sequence shown here is derived from an EMBL/GenBank/DDBJ whole genome shotgun (WGS) entry which is preliminary data.</text>
</comment>
<evidence type="ECO:0000313" key="1">
    <source>
        <dbReference type="EMBL" id="GMQ62106.1"/>
    </source>
</evidence>
<proteinExistence type="predicted"/>
<name>A0ACB5UI21_9FIRM</name>
<keyword evidence="2" id="KW-1185">Reference proteome</keyword>
<protein>
    <submittedName>
        <fullName evidence="1">Uncharacterized protein</fullName>
    </submittedName>
</protein>